<dbReference type="Proteomes" id="UP000568664">
    <property type="component" value="Unassembled WGS sequence"/>
</dbReference>
<proteinExistence type="predicted"/>
<dbReference type="Pfam" id="PF00903">
    <property type="entry name" value="Glyoxalase"/>
    <property type="match status" value="1"/>
</dbReference>
<dbReference type="InterPro" id="IPR029068">
    <property type="entry name" value="Glyas_Bleomycin-R_OHBP_Dase"/>
</dbReference>
<keyword evidence="3" id="KW-1185">Reference proteome</keyword>
<evidence type="ECO:0000313" key="2">
    <source>
        <dbReference type="EMBL" id="NMP30182.1"/>
    </source>
</evidence>
<comment type="caution">
    <text evidence="2">The sequence shown here is derived from an EMBL/GenBank/DDBJ whole genome shotgun (WGS) entry which is preliminary data.</text>
</comment>
<accession>A0A7Y0Q5W9</accession>
<dbReference type="Gene3D" id="3.10.180.10">
    <property type="entry name" value="2,3-Dihydroxybiphenyl 1,2-Dioxygenase, domain 1"/>
    <property type="match status" value="1"/>
</dbReference>
<dbReference type="PANTHER" id="PTHR36437:SF2">
    <property type="entry name" value="GLYOXALASE_BLEOMYCIN RESISTANCE PROTEIN_DIOXYGENASE"/>
    <property type="match status" value="1"/>
</dbReference>
<dbReference type="RefSeq" id="WP_169073519.1">
    <property type="nucleotide sequence ID" value="NZ_JABBXH010000001.1"/>
</dbReference>
<dbReference type="InterPro" id="IPR004360">
    <property type="entry name" value="Glyas_Fos-R_dOase_dom"/>
</dbReference>
<dbReference type="EMBL" id="JABBXH010000001">
    <property type="protein sequence ID" value="NMP30182.1"/>
    <property type="molecule type" value="Genomic_DNA"/>
</dbReference>
<dbReference type="AlphaFoldDB" id="A0A7Y0Q5W9"/>
<dbReference type="InterPro" id="IPR037523">
    <property type="entry name" value="VOC_core"/>
</dbReference>
<evidence type="ECO:0000259" key="1">
    <source>
        <dbReference type="PROSITE" id="PS51819"/>
    </source>
</evidence>
<gene>
    <name evidence="2" type="ORF">HII17_01295</name>
</gene>
<feature type="domain" description="VOC" evidence="1">
    <location>
        <begin position="3"/>
        <end position="126"/>
    </location>
</feature>
<dbReference type="SUPFAM" id="SSF54593">
    <property type="entry name" value="Glyoxalase/Bleomycin resistance protein/Dihydroxybiphenyl dioxygenase"/>
    <property type="match status" value="1"/>
</dbReference>
<dbReference type="PROSITE" id="PS51819">
    <property type="entry name" value="VOC"/>
    <property type="match status" value="1"/>
</dbReference>
<protein>
    <submittedName>
        <fullName evidence="2">VOC family protein</fullName>
    </submittedName>
</protein>
<reference evidence="2 3" key="1">
    <citation type="submission" date="2020-04" db="EMBL/GenBank/DDBJ databases">
        <title>Thalassotalea sp. M1531, isolated from the surface of marine red alga.</title>
        <authorList>
            <person name="Pang L."/>
            <person name="Lu D.-C."/>
        </authorList>
    </citation>
    <scope>NUCLEOTIDE SEQUENCE [LARGE SCALE GENOMIC DNA]</scope>
    <source>
        <strain evidence="2 3">M1531</strain>
    </source>
</reference>
<evidence type="ECO:0000313" key="3">
    <source>
        <dbReference type="Proteomes" id="UP000568664"/>
    </source>
</evidence>
<dbReference type="PANTHER" id="PTHR36437">
    <property type="entry name" value="GLYOXALASE/BLEOMYCIN RESISTANCE PROTEIN/DIOXYGENASE"/>
    <property type="match status" value="1"/>
</dbReference>
<sequence>MLKVSAINLLVDDYQQALEFYRDKLGFYVIDDISMDDHRWLTVSPESSGILKVIINKAETAQQKAAVGNQTGGCVLAILQTDNFDEKYQAMLNAGVEFCEKPREEEYGTVVIFKDLYGNKWDLIELTH</sequence>
<name>A0A7Y0Q5W9_9GAMM</name>
<organism evidence="2 3">
    <name type="scientific">Thalassotalea algicola</name>
    <dbReference type="NCBI Taxonomy" id="2716224"/>
    <lineage>
        <taxon>Bacteria</taxon>
        <taxon>Pseudomonadati</taxon>
        <taxon>Pseudomonadota</taxon>
        <taxon>Gammaproteobacteria</taxon>
        <taxon>Alteromonadales</taxon>
        <taxon>Colwelliaceae</taxon>
        <taxon>Thalassotalea</taxon>
    </lineage>
</organism>